<dbReference type="PANTHER" id="PTHR13301">
    <property type="entry name" value="X-BOX TRANSCRIPTION FACTOR-RELATED"/>
    <property type="match status" value="1"/>
</dbReference>
<evidence type="ECO:0000256" key="3">
    <source>
        <dbReference type="ARBA" id="ARBA00022679"/>
    </source>
</evidence>
<comment type="caution">
    <text evidence="8">The sequence shown here is derived from an EMBL/GenBank/DDBJ whole genome shotgun (WGS) entry which is preliminary data.</text>
</comment>
<dbReference type="GO" id="GO:0030244">
    <property type="term" value="P:cellulose biosynthetic process"/>
    <property type="evidence" value="ECO:0007669"/>
    <property type="project" value="InterPro"/>
</dbReference>
<keyword evidence="7" id="KW-0961">Cell wall biogenesis/degradation</keyword>
<organism evidence="8 9">
    <name type="scientific">Brassica carinata</name>
    <name type="common">Ethiopian mustard</name>
    <name type="synonym">Abyssinian cabbage</name>
    <dbReference type="NCBI Taxonomy" id="52824"/>
    <lineage>
        <taxon>Eukaryota</taxon>
        <taxon>Viridiplantae</taxon>
        <taxon>Streptophyta</taxon>
        <taxon>Embryophyta</taxon>
        <taxon>Tracheophyta</taxon>
        <taxon>Spermatophyta</taxon>
        <taxon>Magnoliopsida</taxon>
        <taxon>eudicotyledons</taxon>
        <taxon>Gunneridae</taxon>
        <taxon>Pentapetalae</taxon>
        <taxon>rosids</taxon>
        <taxon>malvids</taxon>
        <taxon>Brassicales</taxon>
        <taxon>Brassicaceae</taxon>
        <taxon>Brassiceae</taxon>
        <taxon>Brassica</taxon>
    </lineage>
</organism>
<evidence type="ECO:0000313" key="9">
    <source>
        <dbReference type="Proteomes" id="UP000886595"/>
    </source>
</evidence>
<protein>
    <submittedName>
        <fullName evidence="8">Uncharacterized protein</fullName>
    </submittedName>
</protein>
<sequence length="105" mass="11538">MCSPDRCAFVQFPQEFYDSNSNELAVYLGRGVAGIQGPLYCGSGCFHTRRVMYGLSPDDLENNGDLSSAATKFLDEDSLARKFGSSKELVISIVEAFARKIKSQN</sequence>
<dbReference type="AlphaFoldDB" id="A0A8X7TV51"/>
<dbReference type="EMBL" id="JAAMPC010000015">
    <property type="protein sequence ID" value="KAG2255572.1"/>
    <property type="molecule type" value="Genomic_DNA"/>
</dbReference>
<dbReference type="GO" id="GO:0071555">
    <property type="term" value="P:cell wall organization"/>
    <property type="evidence" value="ECO:0007669"/>
    <property type="project" value="UniProtKB-KW"/>
</dbReference>
<dbReference type="InterPro" id="IPR005150">
    <property type="entry name" value="Cellulose_synth"/>
</dbReference>
<accession>A0A8X7TV51</accession>
<evidence type="ECO:0000256" key="1">
    <source>
        <dbReference type="ARBA" id="ARBA00004308"/>
    </source>
</evidence>
<name>A0A8X7TV51_BRACI</name>
<keyword evidence="5" id="KW-1133">Transmembrane helix</keyword>
<evidence type="ECO:0000256" key="6">
    <source>
        <dbReference type="ARBA" id="ARBA00023136"/>
    </source>
</evidence>
<keyword evidence="6" id="KW-0472">Membrane</keyword>
<dbReference type="OrthoDB" id="72851at2759"/>
<reference evidence="8 9" key="1">
    <citation type="submission" date="2020-02" db="EMBL/GenBank/DDBJ databases">
        <authorList>
            <person name="Ma Q."/>
            <person name="Huang Y."/>
            <person name="Song X."/>
            <person name="Pei D."/>
        </authorList>
    </citation>
    <scope>NUCLEOTIDE SEQUENCE [LARGE SCALE GENOMIC DNA]</scope>
    <source>
        <strain evidence="8">Sxm20200214</strain>
        <tissue evidence="8">Leaf</tissue>
    </source>
</reference>
<keyword evidence="4" id="KW-0812">Transmembrane</keyword>
<dbReference type="GO" id="GO:0012505">
    <property type="term" value="C:endomembrane system"/>
    <property type="evidence" value="ECO:0007669"/>
    <property type="project" value="UniProtKB-SubCell"/>
</dbReference>
<proteinExistence type="predicted"/>
<dbReference type="Pfam" id="PF03552">
    <property type="entry name" value="Cellulose_synt"/>
    <property type="match status" value="1"/>
</dbReference>
<comment type="subcellular location">
    <subcellularLocation>
        <location evidence="1">Endomembrane system</location>
    </subcellularLocation>
</comment>
<dbReference type="GO" id="GO:0016020">
    <property type="term" value="C:membrane"/>
    <property type="evidence" value="ECO:0007669"/>
    <property type="project" value="InterPro"/>
</dbReference>
<dbReference type="Proteomes" id="UP000886595">
    <property type="component" value="Unassembled WGS sequence"/>
</dbReference>
<gene>
    <name evidence="8" type="ORF">Bca52824_074866</name>
</gene>
<keyword evidence="9" id="KW-1185">Reference proteome</keyword>
<dbReference type="GO" id="GO:0016760">
    <property type="term" value="F:cellulose synthase (UDP-forming) activity"/>
    <property type="evidence" value="ECO:0007669"/>
    <property type="project" value="InterPro"/>
</dbReference>
<evidence type="ECO:0000256" key="5">
    <source>
        <dbReference type="ARBA" id="ARBA00022989"/>
    </source>
</evidence>
<evidence type="ECO:0000256" key="7">
    <source>
        <dbReference type="ARBA" id="ARBA00023316"/>
    </source>
</evidence>
<keyword evidence="2" id="KW-0328">Glycosyltransferase</keyword>
<evidence type="ECO:0000256" key="2">
    <source>
        <dbReference type="ARBA" id="ARBA00022676"/>
    </source>
</evidence>
<evidence type="ECO:0000256" key="4">
    <source>
        <dbReference type="ARBA" id="ARBA00022692"/>
    </source>
</evidence>
<evidence type="ECO:0000313" key="8">
    <source>
        <dbReference type="EMBL" id="KAG2255572.1"/>
    </source>
</evidence>
<keyword evidence="3" id="KW-0808">Transferase</keyword>